<accession>A0A1G7KQD1</accession>
<evidence type="ECO:0000313" key="3">
    <source>
        <dbReference type="Proteomes" id="UP000199623"/>
    </source>
</evidence>
<dbReference type="InterPro" id="IPR024976">
    <property type="entry name" value="DUF3885"/>
</dbReference>
<dbReference type="RefSeq" id="WP_218133646.1">
    <property type="nucleotide sequence ID" value="NZ_FNCC01000001.1"/>
</dbReference>
<dbReference type="Pfam" id="PF13021">
    <property type="entry name" value="DUF3885"/>
    <property type="match status" value="1"/>
</dbReference>
<dbReference type="STRING" id="200378.SAMN05216553_101418"/>
<dbReference type="AlphaFoldDB" id="A0A1G7KQD1"/>
<organism evidence="2 3">
    <name type="scientific">Lentzea fradiae</name>
    <dbReference type="NCBI Taxonomy" id="200378"/>
    <lineage>
        <taxon>Bacteria</taxon>
        <taxon>Bacillati</taxon>
        <taxon>Actinomycetota</taxon>
        <taxon>Actinomycetes</taxon>
        <taxon>Pseudonocardiales</taxon>
        <taxon>Pseudonocardiaceae</taxon>
        <taxon>Lentzea</taxon>
    </lineage>
</organism>
<protein>
    <recommendedName>
        <fullName evidence="1">DUF3885 domain-containing protein</fullName>
    </recommendedName>
</protein>
<proteinExistence type="predicted"/>
<reference evidence="3" key="1">
    <citation type="submission" date="2016-10" db="EMBL/GenBank/DDBJ databases">
        <authorList>
            <person name="Varghese N."/>
            <person name="Submissions S."/>
        </authorList>
    </citation>
    <scope>NUCLEOTIDE SEQUENCE [LARGE SCALE GENOMIC DNA]</scope>
    <source>
        <strain evidence="3">CGMCC 4.3506</strain>
    </source>
</reference>
<feature type="domain" description="DUF3885" evidence="1">
    <location>
        <begin position="27"/>
        <end position="195"/>
    </location>
</feature>
<dbReference type="Proteomes" id="UP000199623">
    <property type="component" value="Unassembled WGS sequence"/>
</dbReference>
<dbReference type="EMBL" id="FNCC01000001">
    <property type="protein sequence ID" value="SDF39417.1"/>
    <property type="molecule type" value="Genomic_DNA"/>
</dbReference>
<evidence type="ECO:0000259" key="1">
    <source>
        <dbReference type="Pfam" id="PF13021"/>
    </source>
</evidence>
<keyword evidence="3" id="KW-1185">Reference proteome</keyword>
<evidence type="ECO:0000313" key="2">
    <source>
        <dbReference type="EMBL" id="SDF39417.1"/>
    </source>
</evidence>
<sequence>MTIAEPPVPDDLLSLWERHWERCFPVPHLLKHVYAERWVRFHSLPGSKRYPTDEAEYDIVLGRYNTVLDELFRGEEVRIVTTSWSGESQPPPLKAQHAHWHPGARHWMSMRTDENETDPEFITYAHLHVSTAPWRTGLVDDLLRAVADDRASEVMITSLSFDRIHHPYDGGADVLLPTSADRDVLKNRHPEWLSSSPGGL</sequence>
<name>A0A1G7KQD1_9PSEU</name>
<gene>
    <name evidence="2" type="ORF">SAMN05216553_101418</name>
</gene>